<dbReference type="Proteomes" id="UP000248887">
    <property type="component" value="Unassembled WGS sequence"/>
</dbReference>
<gene>
    <name evidence="2" type="ORF">DI549_21000</name>
</gene>
<dbReference type="AlphaFoldDB" id="A0A2W5S8K8"/>
<feature type="domain" description="Lysozyme inhibitor LprI-like N-terminal" evidence="1">
    <location>
        <begin position="56"/>
        <end position="150"/>
    </location>
</feature>
<proteinExistence type="predicted"/>
<dbReference type="Gene3D" id="1.20.1270.180">
    <property type="match status" value="1"/>
</dbReference>
<dbReference type="InterPro" id="IPR009739">
    <property type="entry name" value="LprI-like_N"/>
</dbReference>
<organism evidence="2 3">
    <name type="scientific">Ancylobacter novellus</name>
    <name type="common">Thiobacillus novellus</name>
    <dbReference type="NCBI Taxonomy" id="921"/>
    <lineage>
        <taxon>Bacteria</taxon>
        <taxon>Pseudomonadati</taxon>
        <taxon>Pseudomonadota</taxon>
        <taxon>Alphaproteobacteria</taxon>
        <taxon>Hyphomicrobiales</taxon>
        <taxon>Xanthobacteraceae</taxon>
        <taxon>Ancylobacter</taxon>
    </lineage>
</organism>
<dbReference type="Pfam" id="PF07007">
    <property type="entry name" value="LprI"/>
    <property type="match status" value="1"/>
</dbReference>
<accession>A0A2W5S8K8</accession>
<evidence type="ECO:0000313" key="2">
    <source>
        <dbReference type="EMBL" id="PZQ79137.1"/>
    </source>
</evidence>
<sequence>MHRRSVCALRAPFHYGGRARGIILVLAAALQVALVPGGPAAAQWAPQTKCDSLGGYELENCLGKELAEADTKLNAAYQQALSAIAADDTPAGPKAAWRENMVAAQRAWLAYRDANCKFDLIGAEWHFGSGTTSAQQECVLALTQARTAELIARTPQGK</sequence>
<reference evidence="2 3" key="1">
    <citation type="submission" date="2017-08" db="EMBL/GenBank/DDBJ databases">
        <title>Infants hospitalized years apart are colonized by the same room-sourced microbial strains.</title>
        <authorList>
            <person name="Brooks B."/>
            <person name="Olm M.R."/>
            <person name="Firek B.A."/>
            <person name="Baker R."/>
            <person name="Thomas B.C."/>
            <person name="Morowitz M.J."/>
            <person name="Banfield J.F."/>
        </authorList>
    </citation>
    <scope>NUCLEOTIDE SEQUENCE [LARGE SCALE GENOMIC DNA]</scope>
    <source>
        <strain evidence="2">S2_005_001_R2_27</strain>
    </source>
</reference>
<dbReference type="EMBL" id="QFQD01000100">
    <property type="protein sequence ID" value="PZQ79137.1"/>
    <property type="molecule type" value="Genomic_DNA"/>
</dbReference>
<comment type="caution">
    <text evidence="2">The sequence shown here is derived from an EMBL/GenBank/DDBJ whole genome shotgun (WGS) entry which is preliminary data.</text>
</comment>
<protein>
    <submittedName>
        <fullName evidence="2">DUF1311 domain-containing protein</fullName>
    </submittedName>
</protein>
<evidence type="ECO:0000313" key="3">
    <source>
        <dbReference type="Proteomes" id="UP000248887"/>
    </source>
</evidence>
<evidence type="ECO:0000259" key="1">
    <source>
        <dbReference type="Pfam" id="PF07007"/>
    </source>
</evidence>
<name>A0A2W5S8K8_ANCNO</name>